<name>A0A1H6TZL9_9BACT</name>
<evidence type="ECO:0000313" key="2">
    <source>
        <dbReference type="Proteomes" id="UP000199403"/>
    </source>
</evidence>
<organism evidence="1 2">
    <name type="scientific">Cyclobacterium xiamenense</name>
    <dbReference type="NCBI Taxonomy" id="1297121"/>
    <lineage>
        <taxon>Bacteria</taxon>
        <taxon>Pseudomonadati</taxon>
        <taxon>Bacteroidota</taxon>
        <taxon>Cytophagia</taxon>
        <taxon>Cytophagales</taxon>
        <taxon>Cyclobacteriaceae</taxon>
        <taxon>Cyclobacterium</taxon>
    </lineage>
</organism>
<proteinExistence type="predicted"/>
<dbReference type="InterPro" id="IPR055679">
    <property type="entry name" value="DUF7255"/>
</dbReference>
<gene>
    <name evidence="1" type="ORF">SAMN05192553_101550</name>
</gene>
<reference evidence="2" key="1">
    <citation type="submission" date="2016-10" db="EMBL/GenBank/DDBJ databases">
        <authorList>
            <person name="Varghese N."/>
            <person name="Submissions S."/>
        </authorList>
    </citation>
    <scope>NUCLEOTIDE SEQUENCE [LARGE SCALE GENOMIC DNA]</scope>
    <source>
        <strain evidence="2">IBRC-M 10761</strain>
    </source>
</reference>
<dbReference type="AlphaFoldDB" id="A0A1H6TZL9"/>
<dbReference type="EMBL" id="FNZH01000001">
    <property type="protein sequence ID" value="SEI85471.1"/>
    <property type="molecule type" value="Genomic_DNA"/>
</dbReference>
<protein>
    <submittedName>
        <fullName evidence="1">Uncharacterized protein</fullName>
    </submittedName>
</protein>
<dbReference type="Proteomes" id="UP000199403">
    <property type="component" value="Unassembled WGS sequence"/>
</dbReference>
<accession>A0A1H6TZL9</accession>
<dbReference type="STRING" id="1416801.SAMN05192553_101550"/>
<evidence type="ECO:0000313" key="1">
    <source>
        <dbReference type="EMBL" id="SEI85471.1"/>
    </source>
</evidence>
<keyword evidence="2" id="KW-1185">Reference proteome</keyword>
<sequence>MALNFFFNYPGMHQLIVSRILESLEASEVAYTSDVNLPVHRSLLNGKGEELLSAAYRELEGKDDYPLLHHLKVPVQVGKHLLVYDDANHFNRYRLVTLKSALYRVFNYPWHAAYLRMCRTHERECLLSGLQERVWSGPPLARSCFGPADVPGELSGTGAPGWKLNAYNDLQYDLISRLEGYRLHRIPAYENLMIGGRLQRIDKLLLRPDDSVMRAIGAWLLRKMG</sequence>
<dbReference type="Pfam" id="PF23913">
    <property type="entry name" value="DUF7255"/>
    <property type="match status" value="1"/>
</dbReference>